<dbReference type="Gene3D" id="3.40.50.20">
    <property type="match status" value="1"/>
</dbReference>
<dbReference type="EMBL" id="CP073720">
    <property type="protein sequence ID" value="UWP79942.1"/>
    <property type="molecule type" value="Genomic_DNA"/>
</dbReference>
<name>A0ABY5VQ95_9ACTN</name>
<evidence type="ECO:0000313" key="6">
    <source>
        <dbReference type="EMBL" id="UWP79942.1"/>
    </source>
</evidence>
<dbReference type="PANTHER" id="PTHR43585:SF2">
    <property type="entry name" value="ATP-GRASP ENZYME FSQD"/>
    <property type="match status" value="1"/>
</dbReference>
<protein>
    <submittedName>
        <fullName evidence="6">ATP-grasp domain-containing protein</fullName>
    </submittedName>
</protein>
<dbReference type="Pfam" id="PF18603">
    <property type="entry name" value="LAL_C2"/>
    <property type="match status" value="1"/>
</dbReference>
<dbReference type="SUPFAM" id="SSF56059">
    <property type="entry name" value="Glutathione synthetase ATP-binding domain-like"/>
    <property type="match status" value="1"/>
</dbReference>
<dbReference type="InterPro" id="IPR040570">
    <property type="entry name" value="LAL_C2"/>
</dbReference>
<dbReference type="Pfam" id="PF13535">
    <property type="entry name" value="ATP-grasp_4"/>
    <property type="match status" value="1"/>
</dbReference>
<sequence>MIGFSEARVRALSRSAAELDLELVVFDDPDVCRKKRVPERAGRCPAVKGVVAARYVDSGDFLAAIRDEHDRAAFAAVYPGLEYTVVVAAQAAQRLSLRGAGVPAARVLRDKLLLRERAQANGLANPRWAEVRCAADVAAFLRESGRVVLKPANRQASLGVQILGPGDDVDAAWAETVAADEDTLVPDDRPEWRFMVEELVVGDEYSVELLLDRGRPVFANVTAKSVQSGRYPVELGHVVPATLPGPGATSLVDATRTLVRAVGYDTGVVHAEWILTARGPVLVECAGRLPGDSIVELIDHAYGIDLSRALLHLLCAQPVPLPRHPSRGAAIRFLTAAPGIVEDIRGAEIAHGRQGVVDCSITVAVGDRVTEVRNSWERIGHVMAVDTTAPAAEACAAAAAASVKVLTR</sequence>
<keyword evidence="2 4" id="KW-0547">Nucleotide-binding</keyword>
<evidence type="ECO:0000256" key="4">
    <source>
        <dbReference type="PROSITE-ProRule" id="PRU00409"/>
    </source>
</evidence>
<dbReference type="InterPro" id="IPR011761">
    <property type="entry name" value="ATP-grasp"/>
</dbReference>
<keyword evidence="3 4" id="KW-0067">ATP-binding</keyword>
<evidence type="ECO:0000256" key="1">
    <source>
        <dbReference type="ARBA" id="ARBA00022598"/>
    </source>
</evidence>
<dbReference type="PROSITE" id="PS50975">
    <property type="entry name" value="ATP_GRASP"/>
    <property type="match status" value="1"/>
</dbReference>
<keyword evidence="7" id="KW-1185">Reference proteome</keyword>
<reference evidence="6" key="2">
    <citation type="submission" date="2022-09" db="EMBL/GenBank/DDBJ databases">
        <title>Biosynthetic gene clusters of Dactylosporangioum fulvum.</title>
        <authorList>
            <person name="Caradec T."/>
        </authorList>
    </citation>
    <scope>NUCLEOTIDE SEQUENCE</scope>
    <source>
        <strain evidence="6">NRRL B-16292</strain>
    </source>
</reference>
<evidence type="ECO:0000313" key="7">
    <source>
        <dbReference type="Proteomes" id="UP001059617"/>
    </source>
</evidence>
<accession>A0ABY5VQ95</accession>
<gene>
    <name evidence="6" type="ORF">Dfulv_32895</name>
</gene>
<dbReference type="InterPro" id="IPR052032">
    <property type="entry name" value="ATP-dep_AA_Ligase"/>
</dbReference>
<dbReference type="Gene3D" id="3.30.470.20">
    <property type="entry name" value="ATP-grasp fold, B domain"/>
    <property type="match status" value="1"/>
</dbReference>
<dbReference type="PANTHER" id="PTHR43585">
    <property type="entry name" value="FUMIPYRROLE BIOSYNTHESIS PROTEIN C"/>
    <property type="match status" value="1"/>
</dbReference>
<evidence type="ECO:0000256" key="2">
    <source>
        <dbReference type="ARBA" id="ARBA00022741"/>
    </source>
</evidence>
<evidence type="ECO:0000259" key="5">
    <source>
        <dbReference type="PROSITE" id="PS50975"/>
    </source>
</evidence>
<proteinExistence type="predicted"/>
<feature type="domain" description="ATP-grasp" evidence="5">
    <location>
        <begin position="115"/>
        <end position="315"/>
    </location>
</feature>
<evidence type="ECO:0000256" key="3">
    <source>
        <dbReference type="ARBA" id="ARBA00022840"/>
    </source>
</evidence>
<organism evidence="6 7">
    <name type="scientific">Dactylosporangium fulvum</name>
    <dbReference type="NCBI Taxonomy" id="53359"/>
    <lineage>
        <taxon>Bacteria</taxon>
        <taxon>Bacillati</taxon>
        <taxon>Actinomycetota</taxon>
        <taxon>Actinomycetes</taxon>
        <taxon>Micromonosporales</taxon>
        <taxon>Micromonosporaceae</taxon>
        <taxon>Dactylosporangium</taxon>
    </lineage>
</organism>
<dbReference type="RefSeq" id="WP_259857700.1">
    <property type="nucleotide sequence ID" value="NZ_BAAAST010000001.1"/>
</dbReference>
<reference evidence="6" key="1">
    <citation type="submission" date="2021-04" db="EMBL/GenBank/DDBJ databases">
        <authorList>
            <person name="Hartkoorn R.C."/>
            <person name="Beaudoing E."/>
            <person name="Hot D."/>
        </authorList>
    </citation>
    <scope>NUCLEOTIDE SEQUENCE</scope>
    <source>
        <strain evidence="6">NRRL B-16292</strain>
    </source>
</reference>
<dbReference type="Proteomes" id="UP001059617">
    <property type="component" value="Chromosome"/>
</dbReference>
<keyword evidence="1" id="KW-0436">Ligase</keyword>